<organism evidence="1 2">
    <name type="scientific">Nitrososphaera viennensis EN76</name>
    <dbReference type="NCBI Taxonomy" id="926571"/>
    <lineage>
        <taxon>Archaea</taxon>
        <taxon>Nitrososphaerota</taxon>
        <taxon>Nitrososphaeria</taxon>
        <taxon>Nitrososphaerales</taxon>
        <taxon>Nitrososphaeraceae</taxon>
        <taxon>Nitrososphaera</taxon>
    </lineage>
</organism>
<dbReference type="KEGG" id="nvn:NVIE_008030"/>
<proteinExistence type="predicted"/>
<protein>
    <submittedName>
        <fullName evidence="1">Uncharacterized protein</fullName>
    </submittedName>
</protein>
<dbReference type="STRING" id="926571.NVIE_008030"/>
<keyword evidence="2" id="KW-1185">Reference proteome</keyword>
<dbReference type="AlphaFoldDB" id="A0A060HEC5"/>
<dbReference type="HOGENOM" id="CLU_3245481_0_0_2"/>
<dbReference type="Proteomes" id="UP000027093">
    <property type="component" value="Chromosome"/>
</dbReference>
<accession>A0A060HEC5</accession>
<dbReference type="EMBL" id="CP007536">
    <property type="protein sequence ID" value="AIC15019.1"/>
    <property type="molecule type" value="Genomic_DNA"/>
</dbReference>
<evidence type="ECO:0000313" key="1">
    <source>
        <dbReference type="EMBL" id="AIC15019.1"/>
    </source>
</evidence>
<name>A0A060HEC5_9ARCH</name>
<evidence type="ECO:0000313" key="2">
    <source>
        <dbReference type="Proteomes" id="UP000027093"/>
    </source>
</evidence>
<reference evidence="1 2" key="1">
    <citation type="journal article" date="2014" name="Int. J. Syst. Evol. Microbiol.">
        <title>Nitrososphaera viennensis gen. nov., sp. nov., an aerobic and mesophilic, ammonia-oxidizing archaeon from soil and a member of the archaeal phylum Thaumarchaeota.</title>
        <authorList>
            <person name="Stieglmeier M."/>
            <person name="Klingl A."/>
            <person name="Alves R.J."/>
            <person name="Rittmann S.K."/>
            <person name="Melcher M."/>
            <person name="Leisch N."/>
            <person name="Schleper C."/>
        </authorList>
    </citation>
    <scope>NUCLEOTIDE SEQUENCE [LARGE SCALE GENOMIC DNA]</scope>
    <source>
        <strain evidence="1">EN76</strain>
    </source>
</reference>
<sequence>MLGVPTNSAGKEAGLPTRLVPSARQGCCTRLAICMKPVTKVT</sequence>
<gene>
    <name evidence="1" type="ORF">NVIE_008030</name>
</gene>